<evidence type="ECO:0000259" key="1">
    <source>
        <dbReference type="Pfam" id="PF18813"/>
    </source>
</evidence>
<dbReference type="AlphaFoldDB" id="A0AAJ1ERI8"/>
<evidence type="ECO:0000313" key="3">
    <source>
        <dbReference type="Proteomes" id="UP001297422"/>
    </source>
</evidence>
<feature type="domain" description="Phage-Barnase-EndoU-ColicinE5/D-RelE like nuclease 4" evidence="1">
    <location>
        <begin position="6"/>
        <end position="161"/>
    </location>
</feature>
<evidence type="ECO:0000313" key="2">
    <source>
        <dbReference type="EMBL" id="MCB5495006.1"/>
    </source>
</evidence>
<accession>A0AAJ1ERI8</accession>
<name>A0AAJ1ERI8_MEDGN</name>
<sequence>MDITNIRRCASYYQMNYLETFYLVSTYHGKSFILIGEKENFPHLMGIAKQIYKSNGYRSPYALYRDIRNGQPVSSRIIPNNISTTSKMYKKVANFEHSTEIFWNNQGPLAINYNELLSSKKLSNVDILLTDIHSGYMLGWKCNKNIQVNAEIHLTKYCISSWMDESGGSQQQKEKYMSLQDIDLIRYVFAFDKNSDLIRKKEYKYSIQDKEDILRIIERNKANLLVDSNNDRFYIGIAKDKAIHCKINGVQY</sequence>
<comment type="caution">
    <text evidence="2">The sequence shown here is derived from an EMBL/GenBank/DDBJ whole genome shotgun (WGS) entry which is preliminary data.</text>
</comment>
<organism evidence="2 3">
    <name type="scientific">Mediterraneibacter gnavus</name>
    <name type="common">Ruminococcus gnavus</name>
    <dbReference type="NCBI Taxonomy" id="33038"/>
    <lineage>
        <taxon>Bacteria</taxon>
        <taxon>Bacillati</taxon>
        <taxon>Bacillota</taxon>
        <taxon>Clostridia</taxon>
        <taxon>Lachnospirales</taxon>
        <taxon>Lachnospiraceae</taxon>
        <taxon>Mediterraneibacter</taxon>
    </lineage>
</organism>
<dbReference type="Pfam" id="PF18813">
    <property type="entry name" value="PBECR4"/>
    <property type="match status" value="1"/>
</dbReference>
<gene>
    <name evidence="2" type="ORF">LIQ10_14910</name>
</gene>
<dbReference type="EMBL" id="JAJBNC010000028">
    <property type="protein sequence ID" value="MCB5495006.1"/>
    <property type="molecule type" value="Genomic_DNA"/>
</dbReference>
<reference evidence="2" key="1">
    <citation type="submission" date="2021-10" db="EMBL/GenBank/DDBJ databases">
        <title>Collection of gut derived symbiotic bacterial strains cultured from healthy donors.</title>
        <authorList>
            <person name="Lin H."/>
            <person name="Littmann E."/>
            <person name="Claire K."/>
            <person name="Pamer E."/>
        </authorList>
    </citation>
    <scope>NUCLEOTIDE SEQUENCE</scope>
    <source>
        <strain evidence="2">MSK.23.4</strain>
    </source>
</reference>
<proteinExistence type="predicted"/>
<protein>
    <submittedName>
        <fullName evidence="2">PBECR4 domain-containing protein</fullName>
    </submittedName>
</protein>
<dbReference type="RefSeq" id="WP_173879674.1">
    <property type="nucleotide sequence ID" value="NZ_JAAIMT010000029.1"/>
</dbReference>
<dbReference type="Proteomes" id="UP001297422">
    <property type="component" value="Unassembled WGS sequence"/>
</dbReference>
<dbReference type="InterPro" id="IPR041420">
    <property type="entry name" value="PBECR4"/>
</dbReference>